<organism evidence="1">
    <name type="scientific">metagenome</name>
    <dbReference type="NCBI Taxonomy" id="256318"/>
    <lineage>
        <taxon>unclassified sequences</taxon>
        <taxon>metagenomes</taxon>
    </lineage>
</organism>
<proteinExistence type="predicted"/>
<accession>A0A380TIG1</accession>
<name>A0A380TIG1_9ZZZZ</name>
<dbReference type="EMBL" id="UIDG01000564">
    <property type="protein sequence ID" value="SUS08230.1"/>
    <property type="molecule type" value="Genomic_DNA"/>
</dbReference>
<gene>
    <name evidence="1" type="ORF">DF3PB_6060003</name>
</gene>
<dbReference type="AlphaFoldDB" id="A0A380TIG1"/>
<sequence>MPAAACQARSLSETPLLSAMAVRYEQAFAAGKQRPARSEGFTWQALIGRVHGAKAPPNC</sequence>
<reference evidence="1" key="1">
    <citation type="submission" date="2018-07" db="EMBL/GenBank/DDBJ databases">
        <authorList>
            <person name="Quirk P.G."/>
            <person name="Krulwich T.A."/>
        </authorList>
    </citation>
    <scope>NUCLEOTIDE SEQUENCE</scope>
</reference>
<evidence type="ECO:0000313" key="1">
    <source>
        <dbReference type="EMBL" id="SUS08230.1"/>
    </source>
</evidence>
<protein>
    <submittedName>
        <fullName evidence="1">Uncharacterized protein</fullName>
    </submittedName>
</protein>